<evidence type="ECO:0000259" key="3">
    <source>
        <dbReference type="Pfam" id="PF22936"/>
    </source>
</evidence>
<evidence type="ECO:0000313" key="4">
    <source>
        <dbReference type="EMBL" id="GEU93310.1"/>
    </source>
</evidence>
<feature type="domain" description="Retrovirus-related Pol polyprotein from transposon TNT 1-94-like beta-barrel" evidence="3">
    <location>
        <begin position="613"/>
        <end position="679"/>
    </location>
</feature>
<name>A0A6L2P4C6_TANCI</name>
<proteinExistence type="predicted"/>
<dbReference type="AlphaFoldDB" id="A0A6L2P4C6"/>
<comment type="caution">
    <text evidence="4">The sequence shown here is derived from an EMBL/GenBank/DDBJ whole genome shotgun (WGS) entry which is preliminary data.</text>
</comment>
<evidence type="ECO:0000256" key="2">
    <source>
        <dbReference type="SAM" id="MobiDB-lite"/>
    </source>
</evidence>
<gene>
    <name evidence="4" type="ORF">Tci_065288</name>
</gene>
<feature type="coiled-coil region" evidence="1">
    <location>
        <begin position="310"/>
        <end position="372"/>
    </location>
</feature>
<protein>
    <recommendedName>
        <fullName evidence="3">Retrovirus-related Pol polyprotein from transposon TNT 1-94-like beta-barrel domain-containing protein</fullName>
    </recommendedName>
</protein>
<sequence>MYPCVTRVIVVGNKMHKAFPLPGIEFSLAEEVPTASEEGFHCQKKRDATARKIVLLSKSRRNCQSKSNDSFTKLVPHVTSCILGITTHQVVGKKSGRTVTLTAEDMQKKKNDVKARTTLLLSLPDEHQLRFSKYKTARELWAAILKTFSGNEATKKTKKNLLKKQYGNFKAEGSKNLEQTFNRLQVIVGQLQFMDVEIEQDDLNQKFLTSLAPEWLMHTIVWRNRSNLDTKSLDDLYNHLKVYESEVQKKSEPNSQNMAFISSAKHNSGNEDGNTACVTTASTNSYMANDEEDHALVADEVAPTEFALMANTSAERLAQVESRLVEYKEREVKYCEKIRTLKFRTESNNECIEILKKKIETLKQEKEGVDGKLAGLLIASKDLDNLIESQREDKNKEGLGYSAVPPPAQIYSSPKKDLSWTGLLEFANDTVTDYSRPSPTMESTSGNDQNRNSSVSETVASPITPKPFIKFVKPKDSQSKSKTGETKTPKKPPVKYAEQYKKPSKKPNVRGNQRNWNNLKSQQLGPDIVIKKKACFNCGRSHYRAPWVPTVNRNFPPVNRKFSTGSRNFPTTNRKFPTASRKFLAGSSKCSTADIGMKGKVGNSQNNIDDKGYWDSGCSRHMTGNISYLSNYEPFDGGYVSFGQGGCKITGKGTIKTGKLEFENVYFVKDLKYNLFSVS</sequence>
<reference evidence="4" key="1">
    <citation type="journal article" date="2019" name="Sci. Rep.">
        <title>Draft genome of Tanacetum cinerariifolium, the natural source of mosquito coil.</title>
        <authorList>
            <person name="Yamashiro T."/>
            <person name="Shiraishi A."/>
            <person name="Satake H."/>
            <person name="Nakayama K."/>
        </authorList>
    </citation>
    <scope>NUCLEOTIDE SEQUENCE</scope>
</reference>
<dbReference type="InterPro" id="IPR054722">
    <property type="entry name" value="PolX-like_BBD"/>
</dbReference>
<feature type="compositionally biased region" description="Polar residues" evidence="2">
    <location>
        <begin position="431"/>
        <end position="461"/>
    </location>
</feature>
<keyword evidence="1" id="KW-0175">Coiled coil</keyword>
<feature type="compositionally biased region" description="Polar residues" evidence="2">
    <location>
        <begin position="510"/>
        <end position="519"/>
    </location>
</feature>
<accession>A0A6L2P4C6</accession>
<evidence type="ECO:0000256" key="1">
    <source>
        <dbReference type="SAM" id="Coils"/>
    </source>
</evidence>
<dbReference type="Pfam" id="PF22936">
    <property type="entry name" value="Pol_BBD"/>
    <property type="match status" value="1"/>
</dbReference>
<feature type="region of interest" description="Disordered" evidence="2">
    <location>
        <begin position="431"/>
        <end position="519"/>
    </location>
</feature>
<dbReference type="Pfam" id="PF14223">
    <property type="entry name" value="Retrotran_gag_2"/>
    <property type="match status" value="1"/>
</dbReference>
<feature type="compositionally biased region" description="Basic and acidic residues" evidence="2">
    <location>
        <begin position="473"/>
        <end position="488"/>
    </location>
</feature>
<organism evidence="4">
    <name type="scientific">Tanacetum cinerariifolium</name>
    <name type="common">Dalmatian daisy</name>
    <name type="synonym">Chrysanthemum cinerariifolium</name>
    <dbReference type="NCBI Taxonomy" id="118510"/>
    <lineage>
        <taxon>Eukaryota</taxon>
        <taxon>Viridiplantae</taxon>
        <taxon>Streptophyta</taxon>
        <taxon>Embryophyta</taxon>
        <taxon>Tracheophyta</taxon>
        <taxon>Spermatophyta</taxon>
        <taxon>Magnoliopsida</taxon>
        <taxon>eudicotyledons</taxon>
        <taxon>Gunneridae</taxon>
        <taxon>Pentapetalae</taxon>
        <taxon>asterids</taxon>
        <taxon>campanulids</taxon>
        <taxon>Asterales</taxon>
        <taxon>Asteraceae</taxon>
        <taxon>Asteroideae</taxon>
        <taxon>Anthemideae</taxon>
        <taxon>Anthemidinae</taxon>
        <taxon>Tanacetum</taxon>
    </lineage>
</organism>
<dbReference type="EMBL" id="BKCJ010010824">
    <property type="protein sequence ID" value="GEU93310.1"/>
    <property type="molecule type" value="Genomic_DNA"/>
</dbReference>